<reference evidence="3 4" key="1">
    <citation type="journal article" date="2013" name="PLoS ONE">
        <title>Predicting the Proteins of Angomonas deanei, Strigomonas culicis and Their Respective Endosymbionts Reveals New Aspects of the Trypanosomatidae Family.</title>
        <authorList>
            <person name="Motta M.C."/>
            <person name="Martins A.C."/>
            <person name="de Souza S.S."/>
            <person name="Catta-Preta C.M."/>
            <person name="Silva R."/>
            <person name="Klein C.C."/>
            <person name="de Almeida L.G."/>
            <person name="de Lima Cunha O."/>
            <person name="Ciapina L.P."/>
            <person name="Brocchi M."/>
            <person name="Colabardini A.C."/>
            <person name="de Araujo Lima B."/>
            <person name="Machado C.R."/>
            <person name="de Almeida Soares C.M."/>
            <person name="Probst C.M."/>
            <person name="de Menezes C.B."/>
            <person name="Thompson C.E."/>
            <person name="Bartholomeu D.C."/>
            <person name="Gradia D.F."/>
            <person name="Pavoni D.P."/>
            <person name="Grisard E.C."/>
            <person name="Fantinatti-Garboggini F."/>
            <person name="Marchini F.K."/>
            <person name="Rodrigues-Luiz G.F."/>
            <person name="Wagner G."/>
            <person name="Goldman G.H."/>
            <person name="Fietto J.L."/>
            <person name="Elias M.C."/>
            <person name="Goldman M.H."/>
            <person name="Sagot M.F."/>
            <person name="Pereira M."/>
            <person name="Stoco P.H."/>
            <person name="de Mendonca-Neto R.P."/>
            <person name="Teixeira S.M."/>
            <person name="Maciel T.E."/>
            <person name="de Oliveira Mendes T.A."/>
            <person name="Urmenyi T.P."/>
            <person name="de Souza W."/>
            <person name="Schenkman S."/>
            <person name="de Vasconcelos A.T."/>
        </authorList>
    </citation>
    <scope>NUCLEOTIDE SEQUENCE [LARGE SCALE GENOMIC DNA]</scope>
</reference>
<dbReference type="Gene3D" id="1.20.5.190">
    <property type="match status" value="1"/>
</dbReference>
<dbReference type="InterPro" id="IPR056855">
    <property type="entry name" value="ATP-grasp_IQCH"/>
</dbReference>
<proteinExistence type="predicted"/>
<dbReference type="PANTHER" id="PTHR14465">
    <property type="entry name" value="IQ DOMAIN-CONTAINING PROTEIN H"/>
    <property type="match status" value="1"/>
</dbReference>
<dbReference type="OrthoDB" id="2117703at2759"/>
<sequence>MFFSHALLLSLSLCLFSKILYTFFLFVCTTCVNFNLLAELVERPMRPNNKPSWTGSRAPPPKGGRLLPLLTPNPRTSTKIEEPLHSNNPNDGLILMIERGEVPRDYDLEPALTTAGPMRSTKAPLYQTRDKTKLRVMTETTAFSRVKDVKLDFSEIEKLPAKLNMSELKQWEVDEEKSRREAAVAAAAAAASHALTVHQDVSNSKAAMEPLGERDDARTYTELLDLYSMHEFIIRKGKTLRNTPEFASFKRHYQASWGNIESLLQILEDFLRTYGVDMAYVDGKRLAGLATFYSGGLLNQQDLADCIANYDDVAPLIGDIGQQYQFGTKGHHMAATKIQSAWRMYKQRVAYVHLIIGTRAATIIQRQWATHRAHCTTRRTIAAVLETRQTKWRQTMDEFISRWPRIREGRRTIIHIPSLSFPSFHTKRIPFYFAQQLGQLTRMADLADPLVNLIIIAPFKPEPEILTYYFSILEDAGVTNVAGRFTLLTPEDSKRLPEGLSLTRMMLLSSRLMKLLAAASTGKPAYIVPGVVGPEELLLASQLNLPLLSSEPKVTLAFGAKSGCKRLLEAADVATPPGVARIKSLEEMLHSLATLILEHRDIARWLVKLETEGGSRGHAYFDVSGIKALRKTEGMDRKVIYENVVRELREEGAKRSRIVHITSYSNWSAYVHMLDQVGAIIEAVPPKLVTNVTANLFIEPTGEVMLRSVVEPTLGPAFTVLGSVFPPTSSIPYDAVRDAAMSVGRAAFRKRIIGYLSVDFAVFDSSVNDEKTQKLWGVDIDLFFTNNAAAHELALLITHSGWDPQRGIALYKDGEEAMRYFYSGLVYNPFLSLVRHGAFFSLCQSRRVSFDRDRRRGVVFHLVDVMLRGCIGVLSIDSDMSALVKKVADFQQILNLELPKQGEHSAESNFVYFSSAVRQITQLAKTLTANR</sequence>
<evidence type="ECO:0000313" key="3">
    <source>
        <dbReference type="EMBL" id="EPY20258.1"/>
    </source>
</evidence>
<organism evidence="3 4">
    <name type="scientific">Strigomonas culicis</name>
    <dbReference type="NCBI Taxonomy" id="28005"/>
    <lineage>
        <taxon>Eukaryota</taxon>
        <taxon>Discoba</taxon>
        <taxon>Euglenozoa</taxon>
        <taxon>Kinetoplastea</taxon>
        <taxon>Metakinetoplastina</taxon>
        <taxon>Trypanosomatida</taxon>
        <taxon>Trypanosomatidae</taxon>
        <taxon>Strigomonadinae</taxon>
        <taxon>Strigomonas</taxon>
    </lineage>
</organism>
<name>S9TUM4_9TRYP</name>
<evidence type="ECO:0000313" key="4">
    <source>
        <dbReference type="Proteomes" id="UP000015354"/>
    </source>
</evidence>
<dbReference type="InterPro" id="IPR038752">
    <property type="entry name" value="IQCH"/>
</dbReference>
<dbReference type="Pfam" id="PF00612">
    <property type="entry name" value="IQ"/>
    <property type="match status" value="1"/>
</dbReference>
<dbReference type="Pfam" id="PF24923">
    <property type="entry name" value="ATP-grasp_IQCH"/>
    <property type="match status" value="1"/>
</dbReference>
<gene>
    <name evidence="3" type="ORF">STCU_09083</name>
</gene>
<feature type="region of interest" description="Disordered" evidence="1">
    <location>
        <begin position="47"/>
        <end position="68"/>
    </location>
</feature>
<evidence type="ECO:0000259" key="2">
    <source>
        <dbReference type="Pfam" id="PF24923"/>
    </source>
</evidence>
<dbReference type="EMBL" id="ATMH01009083">
    <property type="protein sequence ID" value="EPY20258.1"/>
    <property type="molecule type" value="Genomic_DNA"/>
</dbReference>
<dbReference type="PROSITE" id="PS50096">
    <property type="entry name" value="IQ"/>
    <property type="match status" value="1"/>
</dbReference>
<dbReference type="AlphaFoldDB" id="S9TUM4"/>
<dbReference type="SMART" id="SM00015">
    <property type="entry name" value="IQ"/>
    <property type="match status" value="1"/>
</dbReference>
<feature type="domain" description="IQCH-like ATP-grasp" evidence="2">
    <location>
        <begin position="552"/>
        <end position="803"/>
    </location>
</feature>
<dbReference type="Proteomes" id="UP000015354">
    <property type="component" value="Unassembled WGS sequence"/>
</dbReference>
<evidence type="ECO:0000256" key="1">
    <source>
        <dbReference type="SAM" id="MobiDB-lite"/>
    </source>
</evidence>
<dbReference type="InterPro" id="IPR000048">
    <property type="entry name" value="IQ_motif_EF-hand-BS"/>
</dbReference>
<accession>S9TUM4</accession>
<dbReference type="PANTHER" id="PTHR14465:SF0">
    <property type="entry name" value="IQ DOMAIN-CONTAINING PROTEIN H"/>
    <property type="match status" value="1"/>
</dbReference>
<comment type="caution">
    <text evidence="3">The sequence shown here is derived from an EMBL/GenBank/DDBJ whole genome shotgun (WGS) entry which is preliminary data.</text>
</comment>
<keyword evidence="4" id="KW-1185">Reference proteome</keyword>
<protein>
    <submittedName>
        <fullName evidence="3">IQ calmodulin-binding protein motif family protein</fullName>
    </submittedName>
</protein>